<evidence type="ECO:0000256" key="4">
    <source>
        <dbReference type="ARBA" id="ARBA00022490"/>
    </source>
</evidence>
<evidence type="ECO:0000256" key="7">
    <source>
        <dbReference type="ARBA" id="ARBA00022705"/>
    </source>
</evidence>
<organism evidence="14 15">
    <name type="scientific">Anaerovibrio lipolyticus</name>
    <dbReference type="NCBI Taxonomy" id="82374"/>
    <lineage>
        <taxon>Bacteria</taxon>
        <taxon>Bacillati</taxon>
        <taxon>Bacillota</taxon>
        <taxon>Negativicutes</taxon>
        <taxon>Selenomonadales</taxon>
        <taxon>Selenomonadaceae</taxon>
        <taxon>Anaerovibrio</taxon>
    </lineage>
</organism>
<dbReference type="RefSeq" id="WP_039208965.1">
    <property type="nucleotide sequence ID" value="NZ_JSCE01000166.1"/>
</dbReference>
<dbReference type="GO" id="GO:0003887">
    <property type="term" value="F:DNA-directed DNA polymerase activity"/>
    <property type="evidence" value="ECO:0007669"/>
    <property type="project" value="UniProtKB-UniRule"/>
</dbReference>
<dbReference type="AlphaFoldDB" id="A0A0B2K123"/>
<dbReference type="Pfam" id="PF00712">
    <property type="entry name" value="DNA_pol3_beta"/>
    <property type="match status" value="1"/>
</dbReference>
<dbReference type="SUPFAM" id="SSF55979">
    <property type="entry name" value="DNA clamp"/>
    <property type="match status" value="3"/>
</dbReference>
<comment type="subunit">
    <text evidence="10">Forms a ring-shaped head-to-tail homodimer around DNA.</text>
</comment>
<dbReference type="InterPro" id="IPR022635">
    <property type="entry name" value="DNA_polIII_beta_C"/>
</dbReference>
<dbReference type="GO" id="GO:0005737">
    <property type="term" value="C:cytoplasm"/>
    <property type="evidence" value="ECO:0007669"/>
    <property type="project" value="UniProtKB-SubCell"/>
</dbReference>
<name>A0A0B2K123_9FIRM</name>
<dbReference type="CDD" id="cd00140">
    <property type="entry name" value="beta_clamp"/>
    <property type="match status" value="1"/>
</dbReference>
<evidence type="ECO:0000313" key="15">
    <source>
        <dbReference type="Proteomes" id="UP000030993"/>
    </source>
</evidence>
<dbReference type="Gene3D" id="3.70.10.10">
    <property type="match status" value="1"/>
</dbReference>
<dbReference type="Pfam" id="PF02768">
    <property type="entry name" value="DNA_pol3_beta_3"/>
    <property type="match status" value="1"/>
</dbReference>
<dbReference type="GO" id="GO:0006271">
    <property type="term" value="P:DNA strand elongation involved in DNA replication"/>
    <property type="evidence" value="ECO:0007669"/>
    <property type="project" value="TreeGrafter"/>
</dbReference>
<keyword evidence="6 10" id="KW-0548">Nucleotidyltransferase</keyword>
<keyword evidence="5 10" id="KW-0808">Transferase</keyword>
<evidence type="ECO:0000256" key="8">
    <source>
        <dbReference type="ARBA" id="ARBA00022932"/>
    </source>
</evidence>
<dbReference type="STRING" id="82374.NZ47_08070"/>
<keyword evidence="4 10" id="KW-0963">Cytoplasm</keyword>
<dbReference type="Pfam" id="PF02767">
    <property type="entry name" value="DNA_pol3_beta_2"/>
    <property type="match status" value="1"/>
</dbReference>
<comment type="similarity">
    <text evidence="2 10">Belongs to the beta sliding clamp family.</text>
</comment>
<dbReference type="NCBIfam" id="TIGR00663">
    <property type="entry name" value="dnan"/>
    <property type="match status" value="1"/>
</dbReference>
<evidence type="ECO:0000256" key="2">
    <source>
        <dbReference type="ARBA" id="ARBA00010752"/>
    </source>
</evidence>
<dbReference type="Gene3D" id="3.10.150.10">
    <property type="entry name" value="DNA Polymerase III, subunit A, domain 2"/>
    <property type="match status" value="1"/>
</dbReference>
<evidence type="ECO:0000256" key="10">
    <source>
        <dbReference type="PIRNR" id="PIRNR000804"/>
    </source>
</evidence>
<evidence type="ECO:0000256" key="6">
    <source>
        <dbReference type="ARBA" id="ARBA00022695"/>
    </source>
</evidence>
<feature type="domain" description="DNA polymerase III beta sliding clamp C-terminal" evidence="13">
    <location>
        <begin position="247"/>
        <end position="367"/>
    </location>
</feature>
<dbReference type="Proteomes" id="UP000030993">
    <property type="component" value="Unassembled WGS sequence"/>
</dbReference>
<dbReference type="GO" id="GO:0009360">
    <property type="term" value="C:DNA polymerase III complex"/>
    <property type="evidence" value="ECO:0007669"/>
    <property type="project" value="InterPro"/>
</dbReference>
<dbReference type="eggNOG" id="COG0592">
    <property type="taxonomic scope" value="Bacteria"/>
</dbReference>
<feature type="domain" description="DNA polymerase III beta sliding clamp N-terminal" evidence="11">
    <location>
        <begin position="1"/>
        <end position="119"/>
    </location>
</feature>
<evidence type="ECO:0000256" key="9">
    <source>
        <dbReference type="ARBA" id="ARBA00023125"/>
    </source>
</evidence>
<accession>A0A0B2K123</accession>
<comment type="subcellular location">
    <subcellularLocation>
        <location evidence="1 10">Cytoplasm</location>
    </subcellularLocation>
</comment>
<feature type="domain" description="DNA polymerase III beta sliding clamp central" evidence="12">
    <location>
        <begin position="130"/>
        <end position="244"/>
    </location>
</feature>
<sequence>MKFICQKNDLLQAIQTVSKAVSSKPQNPILSGIYIKAENNTLELQATDYEIGIISKIEAEVSEPGNIVLSGRYIQEVIRKLPGVTVEFEYDRQEKISHIRSNRSHFTLLSMSADDFPIIKKLEANKSFTIMDNVLQELIGRTTFACSNEEARPVFTGCLLELNYASVVMVSTDTKRLAIQSKVLEDFEGQSKMIIPSKILNEIHKLLSSDMPRPVNISFNSNQISFEFDNTYISSRLIDGQFPDYHRVVPNDFGTRIKLNTEEFRSVVDRTALISRTNDYNVATMEFANGMVRITSDNPEIGNSDESIAAEIDGDDIVISFNADFVSDVLKIINTKEFYMSLNNSLSPAAIRMLDDESFTYIITPVRTPGQ</sequence>
<dbReference type="PIRSF" id="PIRSF000804">
    <property type="entry name" value="DNA_pol_III_b"/>
    <property type="match status" value="1"/>
</dbReference>
<dbReference type="InterPro" id="IPR046938">
    <property type="entry name" value="DNA_clamp_sf"/>
</dbReference>
<reference evidence="14 15" key="1">
    <citation type="journal article" date="2013" name="PLoS ONE">
        <title>Identification and characterization of three novel lipases belonging to families II and V from Anaerovibrio lipolyticus 5ST.</title>
        <authorList>
            <person name="Prive F."/>
            <person name="Kaderbhai N.N."/>
            <person name="Girdwood S."/>
            <person name="Worgan H.J."/>
            <person name="Pinloche E."/>
            <person name="Scollan N.D."/>
            <person name="Huws S.A."/>
            <person name="Newbold C.J."/>
        </authorList>
    </citation>
    <scope>NUCLEOTIDE SEQUENCE [LARGE SCALE GENOMIC DNA]</scope>
    <source>
        <strain evidence="14 15">5S</strain>
    </source>
</reference>
<evidence type="ECO:0000256" key="5">
    <source>
        <dbReference type="ARBA" id="ARBA00022679"/>
    </source>
</evidence>
<dbReference type="InterPro" id="IPR022634">
    <property type="entry name" value="DNA_polIII_beta_N"/>
</dbReference>
<evidence type="ECO:0000256" key="3">
    <source>
        <dbReference type="ARBA" id="ARBA00021035"/>
    </source>
</evidence>
<evidence type="ECO:0000259" key="13">
    <source>
        <dbReference type="Pfam" id="PF02768"/>
    </source>
</evidence>
<dbReference type="PANTHER" id="PTHR30478:SF0">
    <property type="entry name" value="BETA SLIDING CLAMP"/>
    <property type="match status" value="1"/>
</dbReference>
<protein>
    <recommendedName>
        <fullName evidence="3 10">Beta sliding clamp</fullName>
    </recommendedName>
</protein>
<dbReference type="EMBL" id="JSCE01000166">
    <property type="protein sequence ID" value="KHM51862.1"/>
    <property type="molecule type" value="Genomic_DNA"/>
</dbReference>
<comment type="caution">
    <text evidence="14">The sequence shown here is derived from an EMBL/GenBank/DDBJ whole genome shotgun (WGS) entry which is preliminary data.</text>
</comment>
<evidence type="ECO:0000259" key="11">
    <source>
        <dbReference type="Pfam" id="PF00712"/>
    </source>
</evidence>
<dbReference type="InterPro" id="IPR001001">
    <property type="entry name" value="DNA_polIII_beta"/>
</dbReference>
<keyword evidence="15" id="KW-1185">Reference proteome</keyword>
<dbReference type="PANTHER" id="PTHR30478">
    <property type="entry name" value="DNA POLYMERASE III SUBUNIT BETA"/>
    <property type="match status" value="1"/>
</dbReference>
<dbReference type="GO" id="GO:0008408">
    <property type="term" value="F:3'-5' exonuclease activity"/>
    <property type="evidence" value="ECO:0007669"/>
    <property type="project" value="InterPro"/>
</dbReference>
<dbReference type="SMART" id="SM00480">
    <property type="entry name" value="POL3Bc"/>
    <property type="match status" value="1"/>
</dbReference>
<evidence type="ECO:0000313" key="14">
    <source>
        <dbReference type="EMBL" id="KHM51862.1"/>
    </source>
</evidence>
<comment type="function">
    <text evidence="10">Confers DNA tethering and processivity to DNA polymerases and other proteins. Acts as a clamp, forming a ring around DNA (a reaction catalyzed by the clamp-loading complex) which diffuses in an ATP-independent manner freely and bidirectionally along dsDNA. Initially characterized for its ability to contact the catalytic subunit of DNA polymerase III (Pol III), a complex, multichain enzyme responsible for most of the replicative synthesis in bacteria; Pol III exhibits 3'-5' exonuclease proofreading activity. The beta chain is required for initiation of replication as well as for processivity of DNA replication.</text>
</comment>
<dbReference type="InterPro" id="IPR022637">
    <property type="entry name" value="DNA_polIII_beta_cen"/>
</dbReference>
<keyword evidence="9" id="KW-0238">DNA-binding</keyword>
<keyword evidence="7 10" id="KW-0235">DNA replication</keyword>
<gene>
    <name evidence="14" type="ORF">NZ47_08070</name>
</gene>
<keyword evidence="8 10" id="KW-0239">DNA-directed DNA polymerase</keyword>
<dbReference type="GO" id="GO:0003677">
    <property type="term" value="F:DNA binding"/>
    <property type="evidence" value="ECO:0007669"/>
    <property type="project" value="UniProtKB-UniRule"/>
</dbReference>
<evidence type="ECO:0000256" key="1">
    <source>
        <dbReference type="ARBA" id="ARBA00004496"/>
    </source>
</evidence>
<evidence type="ECO:0000259" key="12">
    <source>
        <dbReference type="Pfam" id="PF02767"/>
    </source>
</evidence>
<proteinExistence type="inferred from homology"/>